<dbReference type="AlphaFoldDB" id="A0AAJ6QQK3"/>
<dbReference type="KEGG" id="goe:100898113"/>
<feature type="region of interest" description="Disordered" evidence="1">
    <location>
        <begin position="1"/>
        <end position="149"/>
    </location>
</feature>
<keyword evidence="2" id="KW-1185">Reference proteome</keyword>
<feature type="compositionally biased region" description="Polar residues" evidence="1">
    <location>
        <begin position="70"/>
        <end position="81"/>
    </location>
</feature>
<feature type="compositionally biased region" description="Low complexity" evidence="1">
    <location>
        <begin position="1"/>
        <end position="11"/>
    </location>
</feature>
<evidence type="ECO:0000256" key="1">
    <source>
        <dbReference type="SAM" id="MobiDB-lite"/>
    </source>
</evidence>
<proteinExistence type="predicted"/>
<reference evidence="3" key="1">
    <citation type="submission" date="2025-08" db="UniProtKB">
        <authorList>
            <consortium name="RefSeq"/>
        </authorList>
    </citation>
    <scope>IDENTIFICATION</scope>
</reference>
<dbReference type="GeneID" id="100898113"/>
<name>A0AAJ6QQK3_9ACAR</name>
<dbReference type="RefSeq" id="XP_003740588.1">
    <property type="nucleotide sequence ID" value="XM_003740540.2"/>
</dbReference>
<evidence type="ECO:0000313" key="3">
    <source>
        <dbReference type="RefSeq" id="XP_003740588.1"/>
    </source>
</evidence>
<sequence length="196" mass="21658">MSSSSSALSSSGEEEAPPPRRTRSSTSRQAPIKRRSRTPTKRVVYSPESSSDEEIAPAKRRRNPPRSPQKAANDSDPASTERNTRNARKRRSVSFVNSPQKDDQGNGAEAESDSDTPTPRESSPLREQQKTRTPQTSVGSPRMNGTVRTPRAKADIILEENFVHALKMNTAMMGDLAAELRLLREAVVSQNRMRST</sequence>
<gene>
    <name evidence="3" type="primary">LOC100898113</name>
</gene>
<dbReference type="Proteomes" id="UP000694867">
    <property type="component" value="Unplaced"/>
</dbReference>
<accession>A0AAJ6QQK3</accession>
<evidence type="ECO:0000313" key="2">
    <source>
        <dbReference type="Proteomes" id="UP000694867"/>
    </source>
</evidence>
<organism evidence="2 3">
    <name type="scientific">Galendromus occidentalis</name>
    <name type="common">western predatory mite</name>
    <dbReference type="NCBI Taxonomy" id="34638"/>
    <lineage>
        <taxon>Eukaryota</taxon>
        <taxon>Metazoa</taxon>
        <taxon>Ecdysozoa</taxon>
        <taxon>Arthropoda</taxon>
        <taxon>Chelicerata</taxon>
        <taxon>Arachnida</taxon>
        <taxon>Acari</taxon>
        <taxon>Parasitiformes</taxon>
        <taxon>Mesostigmata</taxon>
        <taxon>Gamasina</taxon>
        <taxon>Phytoseioidea</taxon>
        <taxon>Phytoseiidae</taxon>
        <taxon>Typhlodrominae</taxon>
        <taxon>Galendromus</taxon>
    </lineage>
</organism>
<feature type="compositionally biased region" description="Basic residues" evidence="1">
    <location>
        <begin position="31"/>
        <end position="40"/>
    </location>
</feature>
<protein>
    <submittedName>
        <fullName evidence="3">Nucleolin 2</fullName>
    </submittedName>
</protein>